<name>A0ABR4NUH3_9SACH</name>
<feature type="compositionally biased region" description="Gly residues" evidence="8">
    <location>
        <begin position="8"/>
        <end position="18"/>
    </location>
</feature>
<keyword evidence="6" id="KW-0509">mRNA transport</keyword>
<evidence type="ECO:0000256" key="2">
    <source>
        <dbReference type="ARBA" id="ARBA00004567"/>
    </source>
</evidence>
<keyword evidence="7" id="KW-0539">Nucleus</keyword>
<dbReference type="PANTHER" id="PTHR13000:SF0">
    <property type="entry name" value="NUCLEOPORIN P54"/>
    <property type="match status" value="1"/>
</dbReference>
<feature type="compositionally biased region" description="Low complexity" evidence="8">
    <location>
        <begin position="181"/>
        <end position="205"/>
    </location>
</feature>
<feature type="compositionally biased region" description="Low complexity" evidence="8">
    <location>
        <begin position="151"/>
        <end position="160"/>
    </location>
</feature>
<evidence type="ECO:0000259" key="9">
    <source>
        <dbReference type="Pfam" id="PF13874"/>
    </source>
</evidence>
<organism evidence="10 11">
    <name type="scientific">Nakaseomyces bracarensis</name>
    <dbReference type="NCBI Taxonomy" id="273131"/>
    <lineage>
        <taxon>Eukaryota</taxon>
        <taxon>Fungi</taxon>
        <taxon>Dikarya</taxon>
        <taxon>Ascomycota</taxon>
        <taxon>Saccharomycotina</taxon>
        <taxon>Saccharomycetes</taxon>
        <taxon>Saccharomycetales</taxon>
        <taxon>Saccharomycetaceae</taxon>
        <taxon>Nakaseomyces</taxon>
    </lineage>
</organism>
<keyword evidence="6" id="KW-0653">Protein transport</keyword>
<evidence type="ECO:0000256" key="6">
    <source>
        <dbReference type="ARBA" id="ARBA00023132"/>
    </source>
</evidence>
<feature type="compositionally biased region" description="Polar residues" evidence="8">
    <location>
        <begin position="126"/>
        <end position="138"/>
    </location>
</feature>
<comment type="caution">
    <text evidence="10">The sequence shown here is derived from an EMBL/GenBank/DDBJ whole genome shotgun (WGS) entry which is preliminary data.</text>
</comment>
<keyword evidence="5" id="KW-0811">Translocation</keyword>
<proteinExistence type="predicted"/>
<feature type="compositionally biased region" description="Polar residues" evidence="8">
    <location>
        <begin position="327"/>
        <end position="341"/>
    </location>
</feature>
<sequence>MFARNSTGGFGSNTGATGGNSMFGNTGGNTGFSFGQNNQQQQAQQPQSGGMFGSQQNNQQQGLFGQPQQSNQPSGGLFGQNQQQNTQQPSTGLFGQSQSQNNQQGGSLFGGQQSNQSGTTGLFGANNAQQSSQGSTGLFGNKPAAGGLFGQNNNQPPQQQAGGLFGQNQAQPQQPSGGLFGQNQNQQTQSGGLFGNTSNQNNTTGTSGGLFGAKPAGTTGGLFGSKPAGTTGGLFSGQNNSASAPATGGLFGSNQQSSGGLFGSKPAGTGSTSGGLFGSKPLGSGTTGLFGGANQQNQGTGLFGNNQQQQQQQQTGQQFGGIQSSQPSFGWSKPSTQSSTIQQPPFQPQVQQPQLAAQQLQSQQLSGYPQLIQEQVLKCKESWDPNSYKTKLRSFVYNKVNETDAILYTKPTNVSQEEWDKALEQKTSSDVIPIQVYGFEGLNSRNQVQIENVAQARVILNQILDKSTQLQQTHSFDTAARIMKVQARNVQIEKRILKLGTQLAILKNRRLPLTIAEEKMWGQFQELLKHSNDPAGLGKTNELWARLTVLKERAKTISDQLDSKLTIIGENGGQTGKQADGTPDEVNEKIDKVAEILSNQQRGIAYLNDVLEKDSKALDAYIANKS</sequence>
<dbReference type="InterPro" id="IPR025712">
    <property type="entry name" value="Nup54_alpha-helical_dom"/>
</dbReference>
<dbReference type="InterPro" id="IPR025574">
    <property type="entry name" value="Nucleoporin_FG_rpt"/>
</dbReference>
<dbReference type="Proteomes" id="UP001623330">
    <property type="component" value="Unassembled WGS sequence"/>
</dbReference>
<accession>A0ABR4NUH3</accession>
<evidence type="ECO:0000256" key="3">
    <source>
        <dbReference type="ARBA" id="ARBA00004620"/>
    </source>
</evidence>
<keyword evidence="11" id="KW-1185">Reference proteome</keyword>
<keyword evidence="4" id="KW-0813">Transport</keyword>
<feature type="region of interest" description="Disordered" evidence="8">
    <location>
        <begin position="1"/>
        <end position="352"/>
    </location>
</feature>
<dbReference type="InterPro" id="IPR024864">
    <property type="entry name" value="Nup54/Nup57/Nup44"/>
</dbReference>
<keyword evidence="6" id="KW-0906">Nuclear pore complex</keyword>
<feature type="domain" description="Nucleoporin Nup54 alpha-helical" evidence="9">
    <location>
        <begin position="410"/>
        <end position="547"/>
    </location>
</feature>
<feature type="compositionally biased region" description="Low complexity" evidence="8">
    <location>
        <begin position="31"/>
        <end position="120"/>
    </location>
</feature>
<evidence type="ECO:0000313" key="11">
    <source>
        <dbReference type="Proteomes" id="UP001623330"/>
    </source>
</evidence>
<protein>
    <submittedName>
        <fullName evidence="10">Nucleoporin NUP57</fullName>
    </submittedName>
</protein>
<evidence type="ECO:0000256" key="4">
    <source>
        <dbReference type="ARBA" id="ARBA00022448"/>
    </source>
</evidence>
<dbReference type="Pfam" id="PF13874">
    <property type="entry name" value="Nup54"/>
    <property type="match status" value="1"/>
</dbReference>
<gene>
    <name evidence="10" type="ORF">RNJ44_04291</name>
</gene>
<dbReference type="Pfam" id="PF13634">
    <property type="entry name" value="Nucleoporin_FG"/>
    <property type="match status" value="3"/>
</dbReference>
<dbReference type="EMBL" id="JBEVYD010000005">
    <property type="protein sequence ID" value="KAL3232375.1"/>
    <property type="molecule type" value="Genomic_DNA"/>
</dbReference>
<reference evidence="10 11" key="1">
    <citation type="submission" date="2024-05" db="EMBL/GenBank/DDBJ databases">
        <title>Long read based assembly of the Candida bracarensis genome reveals expanded adhesin content.</title>
        <authorList>
            <person name="Marcet-Houben M."/>
            <person name="Ksiezopolska E."/>
            <person name="Gabaldon T."/>
        </authorList>
    </citation>
    <scope>NUCLEOTIDE SEQUENCE [LARGE SCALE GENOMIC DNA]</scope>
    <source>
        <strain evidence="10 11">CBM6</strain>
    </source>
</reference>
<evidence type="ECO:0000256" key="8">
    <source>
        <dbReference type="SAM" id="MobiDB-lite"/>
    </source>
</evidence>
<feature type="compositionally biased region" description="Low complexity" evidence="8">
    <location>
        <begin position="294"/>
        <end position="326"/>
    </location>
</feature>
<evidence type="ECO:0000313" key="10">
    <source>
        <dbReference type="EMBL" id="KAL3232375.1"/>
    </source>
</evidence>
<evidence type="ECO:0000256" key="7">
    <source>
        <dbReference type="ARBA" id="ARBA00023242"/>
    </source>
</evidence>
<feature type="compositionally biased region" description="Polar residues" evidence="8">
    <location>
        <begin position="166"/>
        <end position="175"/>
    </location>
</feature>
<dbReference type="PANTHER" id="PTHR13000">
    <property type="entry name" value="NUCLEOPORIN P54"/>
    <property type="match status" value="1"/>
</dbReference>
<evidence type="ECO:0000256" key="5">
    <source>
        <dbReference type="ARBA" id="ARBA00023010"/>
    </source>
</evidence>
<evidence type="ECO:0000256" key="1">
    <source>
        <dbReference type="ARBA" id="ARBA00004335"/>
    </source>
</evidence>
<comment type="subcellular location">
    <subcellularLocation>
        <location evidence="1">Nucleus membrane</location>
        <topology evidence="1">Peripheral membrane protein</topology>
        <orientation evidence="1">Cytoplasmic side</orientation>
    </subcellularLocation>
    <subcellularLocation>
        <location evidence="3">Nucleus membrane</location>
        <topology evidence="3">Peripheral membrane protein</topology>
        <orientation evidence="3">Nucleoplasmic side</orientation>
    </subcellularLocation>
    <subcellularLocation>
        <location evidence="2">Nucleus</location>
        <location evidence="2">Nuclear pore complex</location>
    </subcellularLocation>
</comment>
<feature type="compositionally biased region" description="Low complexity" evidence="8">
    <location>
        <begin position="342"/>
        <end position="352"/>
    </location>
</feature>